<feature type="region of interest" description="Disordered" evidence="1">
    <location>
        <begin position="570"/>
        <end position="627"/>
    </location>
</feature>
<keyword evidence="3" id="KW-0808">Transferase</keyword>
<proteinExistence type="predicted"/>
<dbReference type="PANTHER" id="PTHR33223">
    <property type="entry name" value="CCHC-TYPE DOMAIN-CONTAINING PROTEIN"/>
    <property type="match status" value="1"/>
</dbReference>
<dbReference type="InterPro" id="IPR005162">
    <property type="entry name" value="Retrotrans_gag_dom"/>
</dbReference>
<feature type="compositionally biased region" description="Polar residues" evidence="1">
    <location>
        <begin position="618"/>
        <end position="627"/>
    </location>
</feature>
<evidence type="ECO:0000259" key="2">
    <source>
        <dbReference type="Pfam" id="PF03732"/>
    </source>
</evidence>
<dbReference type="GO" id="GO:0003964">
    <property type="term" value="F:RNA-directed DNA polymerase activity"/>
    <property type="evidence" value="ECO:0007669"/>
    <property type="project" value="UniProtKB-KW"/>
</dbReference>
<evidence type="ECO:0000313" key="4">
    <source>
        <dbReference type="Proteomes" id="UP001151760"/>
    </source>
</evidence>
<gene>
    <name evidence="3" type="ORF">Tco_0938338</name>
</gene>
<keyword evidence="4" id="KW-1185">Reference proteome</keyword>
<organism evidence="3 4">
    <name type="scientific">Tanacetum coccineum</name>
    <dbReference type="NCBI Taxonomy" id="301880"/>
    <lineage>
        <taxon>Eukaryota</taxon>
        <taxon>Viridiplantae</taxon>
        <taxon>Streptophyta</taxon>
        <taxon>Embryophyta</taxon>
        <taxon>Tracheophyta</taxon>
        <taxon>Spermatophyta</taxon>
        <taxon>Magnoliopsida</taxon>
        <taxon>eudicotyledons</taxon>
        <taxon>Gunneridae</taxon>
        <taxon>Pentapetalae</taxon>
        <taxon>asterids</taxon>
        <taxon>campanulids</taxon>
        <taxon>Asterales</taxon>
        <taxon>Asteraceae</taxon>
        <taxon>Asteroideae</taxon>
        <taxon>Anthemideae</taxon>
        <taxon>Anthemidinae</taxon>
        <taxon>Tanacetum</taxon>
    </lineage>
</organism>
<keyword evidence="3" id="KW-0695">RNA-directed DNA polymerase</keyword>
<evidence type="ECO:0000256" key="1">
    <source>
        <dbReference type="SAM" id="MobiDB-lite"/>
    </source>
</evidence>
<feature type="compositionally biased region" description="Basic and acidic residues" evidence="1">
    <location>
        <begin position="570"/>
        <end position="617"/>
    </location>
</feature>
<dbReference type="EMBL" id="BQNB010015306">
    <property type="protein sequence ID" value="GJT38473.1"/>
    <property type="molecule type" value="Genomic_DNA"/>
</dbReference>
<protein>
    <submittedName>
        <fullName evidence="3">Reverse transcriptase domain-containing protein</fullName>
    </submittedName>
</protein>
<feature type="region of interest" description="Disordered" evidence="1">
    <location>
        <begin position="250"/>
        <end position="358"/>
    </location>
</feature>
<name>A0ABQ5DJK3_9ASTR</name>
<dbReference type="Proteomes" id="UP001151760">
    <property type="component" value="Unassembled WGS sequence"/>
</dbReference>
<feature type="compositionally biased region" description="Low complexity" evidence="1">
    <location>
        <begin position="341"/>
        <end position="357"/>
    </location>
</feature>
<evidence type="ECO:0000313" key="3">
    <source>
        <dbReference type="EMBL" id="GJT38473.1"/>
    </source>
</evidence>
<feature type="compositionally biased region" description="Basic and acidic residues" evidence="1">
    <location>
        <begin position="250"/>
        <end position="267"/>
    </location>
</feature>
<feature type="region of interest" description="Disordered" evidence="1">
    <location>
        <begin position="39"/>
        <end position="70"/>
    </location>
</feature>
<reference evidence="3" key="2">
    <citation type="submission" date="2022-01" db="EMBL/GenBank/DDBJ databases">
        <authorList>
            <person name="Yamashiro T."/>
            <person name="Shiraishi A."/>
            <person name="Satake H."/>
            <person name="Nakayama K."/>
        </authorList>
    </citation>
    <scope>NUCLEOTIDE SEQUENCE</scope>
</reference>
<feature type="compositionally biased region" description="Basic and acidic residues" evidence="1">
    <location>
        <begin position="281"/>
        <end position="321"/>
    </location>
</feature>
<feature type="domain" description="Retrotransposon gag" evidence="2">
    <location>
        <begin position="121"/>
        <end position="221"/>
    </location>
</feature>
<dbReference type="Pfam" id="PF03732">
    <property type="entry name" value="Retrotrans_gag"/>
    <property type="match status" value="1"/>
</dbReference>
<sequence>MPARRSNRVNNKADHAFTVAVAQAVADLLPTLTARITDEIRQNENNGNNGNRRNSRRGNPGGSGNDGDAQPTDIHVWLERFRKEKPQTFSSASTPVEAENWIAHIEKIFEVLGCDDQFKARLATYKLEGDAHSWWRAYKQAKGGDAYVATLSWNDFRDIFFLQYFPYSEKERCEREYKSIRQLPEETSTDFMKRFLRLAGFLGAKAGTQEEQAKHFKWGLNDFVLDRILNTEFTDVAQVANAARNIEIFHDRPKNEEDNKRDRDGHRIRPSGTPLQGSNQRADDRRDSDRYGSRGRHGNRDRYGTDRRRGDRQGSDRHGNGSDRQGNGSQKAWRDQDQQVRGQHYSRSYGSSSQSGYPDYNSCPPCNLCGKFHPGKACHRATGACFECGEVGQGIWLKIVRKVVRAAGENDLMAPRRNRVNNEADPAFTAAVAHAVADLLPTLTTRITDEIRQNENNGITHYRKKLDVFQKQKPQTFSSASTPVEAENWIAHIEQIFEGCGMRRCYFHILRKKIVKRFLGLSRGSPGKTGLNTLKVGLECFVLDRILNTEFTDVTQVANAARNIEIFRDRPKNEGDNKRDIDAIDSDRYGNHGRHGNMDRYGTDRWRGHRQGSDKHGNGSNREGNGS</sequence>
<reference evidence="3" key="1">
    <citation type="journal article" date="2022" name="Int. J. Mol. Sci.">
        <title>Draft Genome of Tanacetum Coccineum: Genomic Comparison of Closely Related Tanacetum-Family Plants.</title>
        <authorList>
            <person name="Yamashiro T."/>
            <person name="Shiraishi A."/>
            <person name="Nakayama K."/>
            <person name="Satake H."/>
        </authorList>
    </citation>
    <scope>NUCLEOTIDE SEQUENCE</scope>
</reference>
<dbReference type="PANTHER" id="PTHR33223:SF11">
    <property type="entry name" value="ELEMENT PROTEIN, PUTATIVE-RELATED"/>
    <property type="match status" value="1"/>
</dbReference>
<keyword evidence="3" id="KW-0548">Nucleotidyltransferase</keyword>
<comment type="caution">
    <text evidence="3">The sequence shown here is derived from an EMBL/GenBank/DDBJ whole genome shotgun (WGS) entry which is preliminary data.</text>
</comment>
<accession>A0ABQ5DJK3</accession>